<dbReference type="AlphaFoldDB" id="A0A094Q962"/>
<dbReference type="InterPro" id="IPR036551">
    <property type="entry name" value="Flavin_trans-like"/>
</dbReference>
<dbReference type="EMBL" id="JNSL01000040">
    <property type="protein sequence ID" value="KGA18664.1"/>
    <property type="molecule type" value="Genomic_DNA"/>
</dbReference>
<gene>
    <name evidence="2" type="ORF">GM51_8000</name>
</gene>
<comment type="caution">
    <text evidence="2">The sequence shown here is derived from an EMBL/GenBank/DDBJ whole genome shotgun (WGS) entry which is preliminary data.</text>
</comment>
<proteinExistence type="predicted"/>
<protein>
    <recommendedName>
        <fullName evidence="1">Flavoprotein domain-containing protein</fullName>
    </recommendedName>
</protein>
<dbReference type="GO" id="GO:0003824">
    <property type="term" value="F:catalytic activity"/>
    <property type="evidence" value="ECO:0007669"/>
    <property type="project" value="InterPro"/>
</dbReference>
<reference evidence="2" key="1">
    <citation type="submission" date="2014-06" db="EMBL/GenBank/DDBJ databases">
        <title>Key roles for freshwater Actinobacteria revealed by deep metagenomic sequencing.</title>
        <authorList>
            <person name="Ghai R."/>
            <person name="Mizuno C.M."/>
            <person name="Picazo A."/>
            <person name="Camacho A."/>
            <person name="Rodriguez-Valera F."/>
        </authorList>
    </citation>
    <scope>NUCLEOTIDE SEQUENCE</scope>
</reference>
<dbReference type="Gene3D" id="3.40.50.1950">
    <property type="entry name" value="Flavin prenyltransferase-like"/>
    <property type="match status" value="1"/>
</dbReference>
<feature type="domain" description="Flavoprotein" evidence="1">
    <location>
        <begin position="6"/>
        <end position="52"/>
    </location>
</feature>
<accession>A0A094Q962</accession>
<evidence type="ECO:0000313" key="2">
    <source>
        <dbReference type="EMBL" id="KGA18664.1"/>
    </source>
</evidence>
<dbReference type="InterPro" id="IPR003382">
    <property type="entry name" value="Flavoprotein"/>
</dbReference>
<sequence>MSLRGKHIVLCVSGGIAAYKAVELCRLLVNAGAHVAPVMTADAEHFIGKTTLSALASESNSSHETRSTC</sequence>
<name>A0A094Q962_9ZZZZ</name>
<dbReference type="SUPFAM" id="SSF52507">
    <property type="entry name" value="Homo-oligomeric flavin-containing Cys decarboxylases, HFCD"/>
    <property type="match status" value="1"/>
</dbReference>
<dbReference type="Pfam" id="PF02441">
    <property type="entry name" value="Flavoprotein"/>
    <property type="match status" value="1"/>
</dbReference>
<evidence type="ECO:0000259" key="1">
    <source>
        <dbReference type="Pfam" id="PF02441"/>
    </source>
</evidence>
<organism evidence="2">
    <name type="scientific">freshwater metagenome</name>
    <dbReference type="NCBI Taxonomy" id="449393"/>
    <lineage>
        <taxon>unclassified sequences</taxon>
        <taxon>metagenomes</taxon>
        <taxon>ecological metagenomes</taxon>
    </lineage>
</organism>